<keyword evidence="2 5" id="KW-0808">Transferase</keyword>
<organism evidence="5 6">
    <name type="scientific">Pelodictyon phaeoclathratiforme (strain DSM 5477 / BU-1)</name>
    <dbReference type="NCBI Taxonomy" id="324925"/>
    <lineage>
        <taxon>Bacteria</taxon>
        <taxon>Pseudomonadati</taxon>
        <taxon>Chlorobiota</taxon>
        <taxon>Chlorobiia</taxon>
        <taxon>Chlorobiales</taxon>
        <taxon>Chlorobiaceae</taxon>
        <taxon>Chlorobium/Pelodictyon group</taxon>
        <taxon>Pelodictyon</taxon>
    </lineage>
</organism>
<dbReference type="CDD" id="cd02440">
    <property type="entry name" value="AdoMet_MTases"/>
    <property type="match status" value="1"/>
</dbReference>
<keyword evidence="1 5" id="KW-0489">Methyltransferase</keyword>
<dbReference type="eggNOG" id="COG3963">
    <property type="taxonomic scope" value="Bacteria"/>
</dbReference>
<dbReference type="GO" id="GO:0003723">
    <property type="term" value="F:RNA binding"/>
    <property type="evidence" value="ECO:0007669"/>
    <property type="project" value="UniProtKB-KW"/>
</dbReference>
<dbReference type="HOGENOM" id="CLU_085338_2_1_10"/>
<evidence type="ECO:0000313" key="5">
    <source>
        <dbReference type="EMBL" id="ACF43628.1"/>
    </source>
</evidence>
<accession>B4S9T2</accession>
<name>B4S9T2_PELPB</name>
<keyword evidence="6" id="KW-1185">Reference proteome</keyword>
<dbReference type="Gene3D" id="3.40.50.150">
    <property type="entry name" value="Vaccinia Virus protein VP39"/>
    <property type="match status" value="1"/>
</dbReference>
<evidence type="ECO:0000256" key="4">
    <source>
        <dbReference type="ARBA" id="ARBA00022884"/>
    </source>
</evidence>
<dbReference type="EMBL" id="CP001110">
    <property type="protein sequence ID" value="ACF43628.1"/>
    <property type="molecule type" value="Genomic_DNA"/>
</dbReference>
<reference evidence="5 6" key="1">
    <citation type="submission" date="2008-06" db="EMBL/GenBank/DDBJ databases">
        <title>Complete sequence of Pelodictyon phaeoclathratiforme BU-1.</title>
        <authorList>
            <consortium name="US DOE Joint Genome Institute"/>
            <person name="Lucas S."/>
            <person name="Copeland A."/>
            <person name="Lapidus A."/>
            <person name="Glavina del Rio T."/>
            <person name="Dalin E."/>
            <person name="Tice H."/>
            <person name="Bruce D."/>
            <person name="Goodwin L."/>
            <person name="Pitluck S."/>
            <person name="Schmutz J."/>
            <person name="Larimer F."/>
            <person name="Land M."/>
            <person name="Hauser L."/>
            <person name="Kyrpides N."/>
            <person name="Mikhailova N."/>
            <person name="Liu Z."/>
            <person name="Li T."/>
            <person name="Zhao F."/>
            <person name="Overmann J."/>
            <person name="Bryant D.A."/>
            <person name="Richardson P."/>
        </authorList>
    </citation>
    <scope>NUCLEOTIDE SEQUENCE [LARGE SCALE GENOMIC DNA]</scope>
    <source>
        <strain evidence="6">DSM 5477 / BU-1</strain>
    </source>
</reference>
<dbReference type="STRING" id="324925.Ppha_1365"/>
<dbReference type="InterPro" id="IPR029063">
    <property type="entry name" value="SAM-dependent_MTases_sf"/>
</dbReference>
<dbReference type="AlphaFoldDB" id="B4S9T2"/>
<dbReference type="GO" id="GO:0008168">
    <property type="term" value="F:methyltransferase activity"/>
    <property type="evidence" value="ECO:0007669"/>
    <property type="project" value="UniProtKB-KW"/>
</dbReference>
<dbReference type="OrthoDB" id="9805585at2"/>
<keyword evidence="4" id="KW-0694">RNA-binding</keyword>
<dbReference type="GO" id="GO:0032259">
    <property type="term" value="P:methylation"/>
    <property type="evidence" value="ECO:0007669"/>
    <property type="project" value="UniProtKB-KW"/>
</dbReference>
<keyword evidence="3" id="KW-0949">S-adenosyl-L-methionine</keyword>
<protein>
    <submittedName>
        <fullName evidence="5">Phospholipid N-methyltransferase</fullName>
    </submittedName>
</protein>
<dbReference type="Pfam" id="PF00398">
    <property type="entry name" value="RrnaAD"/>
    <property type="match status" value="1"/>
</dbReference>
<evidence type="ECO:0000256" key="3">
    <source>
        <dbReference type="ARBA" id="ARBA00022691"/>
    </source>
</evidence>
<dbReference type="KEGG" id="pph:Ppha_1365"/>
<dbReference type="SUPFAM" id="SSF53335">
    <property type="entry name" value="S-adenosyl-L-methionine-dependent methyltransferases"/>
    <property type="match status" value="1"/>
</dbReference>
<dbReference type="Proteomes" id="UP000002724">
    <property type="component" value="Chromosome"/>
</dbReference>
<evidence type="ECO:0000313" key="6">
    <source>
        <dbReference type="Proteomes" id="UP000002724"/>
    </source>
</evidence>
<sequence>MKNQVNCMRKKILFLKKYLNNPQSIGSVIPSSEFLAKAMFKSIKELDDTAVIEIGAGTGAITKHISSLNPLLVEIDQEFCAVLRKNFPHLKTVNSCALEELKKVDERFGLVLSIPLINNPFKSSFIPIVNTLYSKGLLKWCVMYTYGLNNPLDEVDFRSKARKRFVLKNIPPASVWVYS</sequence>
<proteinExistence type="predicted"/>
<dbReference type="InterPro" id="IPR001737">
    <property type="entry name" value="KsgA/Erm"/>
</dbReference>
<gene>
    <name evidence="5" type="ordered locus">Ppha_1365</name>
</gene>
<evidence type="ECO:0000256" key="1">
    <source>
        <dbReference type="ARBA" id="ARBA00022603"/>
    </source>
</evidence>
<evidence type="ECO:0000256" key="2">
    <source>
        <dbReference type="ARBA" id="ARBA00022679"/>
    </source>
</evidence>